<evidence type="ECO:0000256" key="1">
    <source>
        <dbReference type="SAM" id="MobiDB-lite"/>
    </source>
</evidence>
<dbReference type="KEGG" id="abp:AGABI1DRAFT126938"/>
<evidence type="ECO:0000313" key="2">
    <source>
        <dbReference type="EMBL" id="EKM80883.1"/>
    </source>
</evidence>
<evidence type="ECO:0000313" key="3">
    <source>
        <dbReference type="Proteomes" id="UP000008493"/>
    </source>
</evidence>
<dbReference type="HOGENOM" id="CLU_1008210_0_0_1"/>
<accession>K5XC54</accession>
<dbReference type="InParanoid" id="K5XC54"/>
<reference evidence="3" key="1">
    <citation type="journal article" date="2012" name="Proc. Natl. Acad. Sci. U.S.A.">
        <title>Genome sequence of the button mushroom Agaricus bisporus reveals mechanisms governing adaptation to a humic-rich ecological niche.</title>
        <authorList>
            <person name="Morin E."/>
            <person name="Kohler A."/>
            <person name="Baker A.R."/>
            <person name="Foulongne-Oriol M."/>
            <person name="Lombard V."/>
            <person name="Nagy L.G."/>
            <person name="Ohm R.A."/>
            <person name="Patyshakuliyeva A."/>
            <person name="Brun A."/>
            <person name="Aerts A.L."/>
            <person name="Bailey A.M."/>
            <person name="Billette C."/>
            <person name="Coutinho P.M."/>
            <person name="Deakin G."/>
            <person name="Doddapaneni H."/>
            <person name="Floudas D."/>
            <person name="Grimwood J."/>
            <person name="Hilden K."/>
            <person name="Kuees U."/>
            <person name="LaButti K.M."/>
            <person name="Lapidus A."/>
            <person name="Lindquist E.A."/>
            <person name="Lucas S.M."/>
            <person name="Murat C."/>
            <person name="Riley R.W."/>
            <person name="Salamov A.A."/>
            <person name="Schmutz J."/>
            <person name="Subramanian V."/>
            <person name="Woesten H.A.B."/>
            <person name="Xu J."/>
            <person name="Eastwood D.C."/>
            <person name="Foster G.D."/>
            <person name="Sonnenberg A.S."/>
            <person name="Cullen D."/>
            <person name="de Vries R.P."/>
            <person name="Lundell T."/>
            <person name="Hibbett D.S."/>
            <person name="Henrissat B."/>
            <person name="Burton K.S."/>
            <person name="Kerrigan R.W."/>
            <person name="Challen M.P."/>
            <person name="Grigoriev I.V."/>
            <person name="Martin F."/>
        </authorList>
    </citation>
    <scope>NUCLEOTIDE SEQUENCE [LARGE SCALE GENOMIC DNA]</scope>
    <source>
        <strain evidence="3">JB137-S8 / ATCC MYA-4627 / FGSC 10392</strain>
    </source>
</reference>
<organism evidence="2 3">
    <name type="scientific">Agaricus bisporus var. burnettii (strain JB137-S8 / ATCC MYA-4627 / FGSC 10392)</name>
    <name type="common">White button mushroom</name>
    <dbReference type="NCBI Taxonomy" id="597362"/>
    <lineage>
        <taxon>Eukaryota</taxon>
        <taxon>Fungi</taxon>
        <taxon>Dikarya</taxon>
        <taxon>Basidiomycota</taxon>
        <taxon>Agaricomycotina</taxon>
        <taxon>Agaricomycetes</taxon>
        <taxon>Agaricomycetidae</taxon>
        <taxon>Agaricales</taxon>
        <taxon>Agaricineae</taxon>
        <taxon>Agaricaceae</taxon>
        <taxon>Agaricus</taxon>
    </lineage>
</organism>
<dbReference type="RefSeq" id="XP_007328462.1">
    <property type="nucleotide sequence ID" value="XM_007328400.1"/>
</dbReference>
<feature type="region of interest" description="Disordered" evidence="1">
    <location>
        <begin position="216"/>
        <end position="236"/>
    </location>
</feature>
<dbReference type="Proteomes" id="UP000008493">
    <property type="component" value="Unassembled WGS sequence"/>
</dbReference>
<gene>
    <name evidence="2" type="ORF">AGABI1DRAFT_126938</name>
</gene>
<dbReference type="GeneID" id="18826598"/>
<name>K5XC54_AGABU</name>
<keyword evidence="3" id="KW-1185">Reference proteome</keyword>
<dbReference type="AlphaFoldDB" id="K5XC54"/>
<dbReference type="EMBL" id="JH971388">
    <property type="protein sequence ID" value="EKM80883.1"/>
    <property type="molecule type" value="Genomic_DNA"/>
</dbReference>
<protein>
    <submittedName>
        <fullName evidence="2">Uncharacterized protein</fullName>
    </submittedName>
</protein>
<proteinExistence type="predicted"/>
<sequence length="276" mass="29500">MVTESLVKSKIPAGGCVNCTTNFTECIHRMVVPDPDLAAANLDVRSELKEVVERLACASCKQNSRSHCSHSKPPKITQFLAEALRSLTLSSESHLRVSARNLSVGATELLGLQRLTRLASAHYFVKAGLVSDINQLPALFDICEQFFPPESNTSPGGPDLTIVEVWHAYSALLAFIHDVHGVPDGSSHTWSSMPEHPGFLATLVERNLAASSLASESSSVDLSTPTPSQAIPTTPGLPSVLVNRDVPPIAILHDQEALPSPVSKAQACQAGKARQE</sequence>